<evidence type="ECO:0000313" key="2">
    <source>
        <dbReference type="Proteomes" id="UP000018149"/>
    </source>
</evidence>
<reference evidence="2" key="2">
    <citation type="submission" date="2015-01" db="EMBL/GenBank/DDBJ databases">
        <authorList>
            <person name="Felsheim R."/>
        </authorList>
    </citation>
    <scope>NUCLEOTIDE SEQUENCE [LARGE SCALE GENOMIC DNA]</scope>
    <source>
        <strain evidence="2">IrR/Munich</strain>
    </source>
</reference>
<dbReference type="STRING" id="109232.RMONA_02730"/>
<dbReference type="RefSeq" id="WP_023507471.1">
    <property type="nucleotide sequence ID" value="NZ_LN794217.1"/>
</dbReference>
<keyword evidence="2" id="KW-1185">Reference proteome</keyword>
<gene>
    <name evidence="1" type="ORF">RMONA_02730</name>
</gene>
<sequence length="56" mass="6748">MLVEQQTEWIISNNLVNKGWYIDNDTKKNVYFQKPKSKIEQTRLNGKRPDYILYGK</sequence>
<proteinExistence type="predicted"/>
<organism evidence="1 2">
    <name type="scientific">Rickettsia monacensis</name>
    <dbReference type="NCBI Taxonomy" id="109232"/>
    <lineage>
        <taxon>Bacteria</taxon>
        <taxon>Pseudomonadati</taxon>
        <taxon>Pseudomonadota</taxon>
        <taxon>Alphaproteobacteria</taxon>
        <taxon>Rickettsiales</taxon>
        <taxon>Rickettsiaceae</taxon>
        <taxon>Rickettsieae</taxon>
        <taxon>Rickettsia</taxon>
        <taxon>spotted fever group</taxon>
    </lineage>
</organism>
<dbReference type="EMBL" id="LN794217">
    <property type="protein sequence ID" value="CEO16946.1"/>
    <property type="molecule type" value="Genomic_DNA"/>
</dbReference>
<accession>A0A0B7IYQ0</accession>
<dbReference type="HOGENOM" id="CLU_203985_0_0_5"/>
<reference evidence="1 2" key="1">
    <citation type="submission" date="2015-01" db="EMBL/GenBank/DDBJ databases">
        <title>Draft genome sequence of Rickettsia monacensis strain IrR/Munich.</title>
        <authorList>
            <person name="Felsheim R.F."/>
            <person name="Johnson S.L."/>
            <person name="Kurtti T.J."/>
            <person name="Munderloh U.G."/>
        </authorList>
    </citation>
    <scope>NUCLEOTIDE SEQUENCE [LARGE SCALE GENOMIC DNA]</scope>
    <source>
        <strain evidence="1 2">IrR/Munich</strain>
    </source>
</reference>
<evidence type="ECO:0000313" key="1">
    <source>
        <dbReference type="EMBL" id="CEO16946.1"/>
    </source>
</evidence>
<dbReference type="AlphaFoldDB" id="A0A0B7IYQ0"/>
<dbReference type="KEGG" id="rmc:RMONA_02730"/>
<protein>
    <submittedName>
        <fullName evidence="1">Uncharacterized protein</fullName>
    </submittedName>
</protein>
<dbReference type="Proteomes" id="UP000018149">
    <property type="component" value="Chromosome I"/>
</dbReference>
<name>A0A0B7IYQ0_9RICK</name>